<dbReference type="Gene3D" id="3.90.245.10">
    <property type="entry name" value="Ribonucleoside hydrolase-like"/>
    <property type="match status" value="1"/>
</dbReference>
<evidence type="ECO:0000313" key="5">
    <source>
        <dbReference type="Proteomes" id="UP001209076"/>
    </source>
</evidence>
<gene>
    <name evidence="4" type="ORF">N7603_05595</name>
</gene>
<evidence type="ECO:0000256" key="2">
    <source>
        <dbReference type="ARBA" id="ARBA00023295"/>
    </source>
</evidence>
<dbReference type="Proteomes" id="UP001209076">
    <property type="component" value="Unassembled WGS sequence"/>
</dbReference>
<evidence type="ECO:0000259" key="3">
    <source>
        <dbReference type="Pfam" id="PF01156"/>
    </source>
</evidence>
<dbReference type="SUPFAM" id="SSF53590">
    <property type="entry name" value="Nucleoside hydrolase"/>
    <property type="match status" value="1"/>
</dbReference>
<sequence length="158" mass="17489">MKPIKLILDTDIGDDIDDAFALAFALNHEALDLVGVTTVFKHTQARAHQVSKYFDTMGVHHIPVCAGIGKPFKQPIQYFEKDRVQNGVVLPPQYEPAYEAYPISNESAIDFIIRQAEIFKGELVIVPIGPLTNIAQALLKAPHIKPYIQKIVLMGGVV</sequence>
<dbReference type="Pfam" id="PF01156">
    <property type="entry name" value="IU_nuc_hydro"/>
    <property type="match status" value="1"/>
</dbReference>
<keyword evidence="2" id="KW-0326">Glycosidase</keyword>
<dbReference type="PANTHER" id="PTHR12304">
    <property type="entry name" value="INOSINE-URIDINE PREFERRING NUCLEOSIDE HYDROLASE"/>
    <property type="match status" value="1"/>
</dbReference>
<feature type="domain" description="Inosine/uridine-preferring nucleoside hydrolase" evidence="3">
    <location>
        <begin position="6"/>
        <end position="157"/>
    </location>
</feature>
<dbReference type="InterPro" id="IPR001910">
    <property type="entry name" value="Inosine/uridine_hydrolase_dom"/>
</dbReference>
<keyword evidence="1 4" id="KW-0378">Hydrolase</keyword>
<proteinExistence type="predicted"/>
<dbReference type="InterPro" id="IPR023186">
    <property type="entry name" value="IUNH"/>
</dbReference>
<dbReference type="RefSeq" id="WP_262096393.1">
    <property type="nucleotide sequence ID" value="NZ_JAOEGN010000009.1"/>
</dbReference>
<comment type="caution">
    <text evidence="4">The sequence shown here is derived from an EMBL/GenBank/DDBJ whole genome shotgun (WGS) entry which is preliminary data.</text>
</comment>
<dbReference type="EMBL" id="JAOEGN010000009">
    <property type="protein sequence ID" value="MCU0105125.1"/>
    <property type="molecule type" value="Genomic_DNA"/>
</dbReference>
<accession>A0ABT2PWA5</accession>
<evidence type="ECO:0000313" key="4">
    <source>
        <dbReference type="EMBL" id="MCU0105125.1"/>
    </source>
</evidence>
<organism evidence="4 5">
    <name type="scientific">Paracholeplasma vituli</name>
    <dbReference type="NCBI Taxonomy" id="69473"/>
    <lineage>
        <taxon>Bacteria</taxon>
        <taxon>Bacillati</taxon>
        <taxon>Mycoplasmatota</taxon>
        <taxon>Mollicutes</taxon>
        <taxon>Acholeplasmatales</taxon>
        <taxon>Acholeplasmataceae</taxon>
        <taxon>Paracholeplasma</taxon>
    </lineage>
</organism>
<name>A0ABT2PWA5_9MOLU</name>
<reference evidence="5" key="1">
    <citation type="submission" date="2023-07" db="EMBL/GenBank/DDBJ databases">
        <title>Novel Mycoplasma species identified in domestic and wild animals.</title>
        <authorList>
            <person name="Volokhov D.V."/>
            <person name="Furtak V.A."/>
            <person name="Zagorodnyaya T.A."/>
        </authorList>
    </citation>
    <scope>NUCLEOTIDE SEQUENCE [LARGE SCALE GENOMIC DNA]</scope>
    <source>
        <strain evidence="5">92-19</strain>
    </source>
</reference>
<dbReference type="InterPro" id="IPR036452">
    <property type="entry name" value="Ribo_hydro-like"/>
</dbReference>
<keyword evidence="5" id="KW-1185">Reference proteome</keyword>
<dbReference type="PANTHER" id="PTHR12304:SF4">
    <property type="entry name" value="URIDINE NUCLEOSIDASE"/>
    <property type="match status" value="1"/>
</dbReference>
<protein>
    <submittedName>
        <fullName evidence="4">Nucleoside hydrolase</fullName>
    </submittedName>
</protein>
<evidence type="ECO:0000256" key="1">
    <source>
        <dbReference type="ARBA" id="ARBA00022801"/>
    </source>
</evidence>
<dbReference type="GO" id="GO:0016787">
    <property type="term" value="F:hydrolase activity"/>
    <property type="evidence" value="ECO:0007669"/>
    <property type="project" value="UniProtKB-KW"/>
</dbReference>